<accession>A0AC34FF95</accession>
<proteinExistence type="predicted"/>
<name>A0AC34FF95_9BILA</name>
<dbReference type="Proteomes" id="UP000887579">
    <property type="component" value="Unplaced"/>
</dbReference>
<reference evidence="2" key="1">
    <citation type="submission" date="2022-11" db="UniProtKB">
        <authorList>
            <consortium name="WormBaseParasite"/>
        </authorList>
    </citation>
    <scope>IDENTIFICATION</scope>
</reference>
<evidence type="ECO:0000313" key="1">
    <source>
        <dbReference type="Proteomes" id="UP000887579"/>
    </source>
</evidence>
<sequence>MATTTAATTSSTPQLLQEVPRRYVEQIQTTVETMRRRGISLYDGVFRLANRSSNLIEKTREQVEPMAYDVKDFVVEAVNNTKPLDEKNRELRNNLLEMYLGISVLCIGLSSGIICGATFMGYILSSFMNPFIELVSLFGIPIYAYMYLRKNAGIDETERRVWLYGLSSFVGCITGHAFGARLMSTVPAILFISPLVFALLIDYELGPRDLFADRQRLMIVSGGISSVAAYILAYCVSGFAFGPIISIVAMIGLLWVHFQVTLAADKKSSIVSTDLQFGYIVAALIVQLLVAILFGNSHFGETAAV</sequence>
<evidence type="ECO:0000313" key="2">
    <source>
        <dbReference type="WBParaSite" id="ES5_v2.g15934.t1"/>
    </source>
</evidence>
<dbReference type="WBParaSite" id="ES5_v2.g15934.t1">
    <property type="protein sequence ID" value="ES5_v2.g15934.t1"/>
    <property type="gene ID" value="ES5_v2.g15934"/>
</dbReference>
<protein>
    <submittedName>
        <fullName evidence="2">Uncharacterized protein</fullName>
    </submittedName>
</protein>
<organism evidence="1 2">
    <name type="scientific">Panagrolaimus sp. ES5</name>
    <dbReference type="NCBI Taxonomy" id="591445"/>
    <lineage>
        <taxon>Eukaryota</taxon>
        <taxon>Metazoa</taxon>
        <taxon>Ecdysozoa</taxon>
        <taxon>Nematoda</taxon>
        <taxon>Chromadorea</taxon>
        <taxon>Rhabditida</taxon>
        <taxon>Tylenchina</taxon>
        <taxon>Panagrolaimomorpha</taxon>
        <taxon>Panagrolaimoidea</taxon>
        <taxon>Panagrolaimidae</taxon>
        <taxon>Panagrolaimus</taxon>
    </lineage>
</organism>